<name>A0A7J7FWL6_CAMSI</name>
<feature type="compositionally biased region" description="Low complexity" evidence="1">
    <location>
        <begin position="88"/>
        <end position="98"/>
    </location>
</feature>
<dbReference type="GO" id="GO:0006874">
    <property type="term" value="P:intracellular calcium ion homeostasis"/>
    <property type="evidence" value="ECO:0007669"/>
    <property type="project" value="TreeGrafter"/>
</dbReference>
<keyword evidence="5" id="KW-1185">Reference proteome</keyword>
<evidence type="ECO:0000313" key="5">
    <source>
        <dbReference type="Proteomes" id="UP000593564"/>
    </source>
</evidence>
<evidence type="ECO:0000259" key="3">
    <source>
        <dbReference type="Pfam" id="PF25123"/>
    </source>
</evidence>
<dbReference type="AlphaFoldDB" id="A0A7J7FWL6"/>
<dbReference type="GO" id="GO:0048471">
    <property type="term" value="C:perinuclear region of cytoplasm"/>
    <property type="evidence" value="ECO:0007669"/>
    <property type="project" value="TreeGrafter"/>
</dbReference>
<reference evidence="5" key="1">
    <citation type="journal article" date="2020" name="Nat. Commun.">
        <title>Genome assembly of wild tea tree DASZ reveals pedigree and selection history of tea varieties.</title>
        <authorList>
            <person name="Zhang W."/>
            <person name="Zhang Y."/>
            <person name="Qiu H."/>
            <person name="Guo Y."/>
            <person name="Wan H."/>
            <person name="Zhang X."/>
            <person name="Scossa F."/>
            <person name="Alseekh S."/>
            <person name="Zhang Q."/>
            <person name="Wang P."/>
            <person name="Xu L."/>
            <person name="Schmidt M.H."/>
            <person name="Jia X."/>
            <person name="Li D."/>
            <person name="Zhu A."/>
            <person name="Guo F."/>
            <person name="Chen W."/>
            <person name="Ni D."/>
            <person name="Usadel B."/>
            <person name="Fernie A.R."/>
            <person name="Wen W."/>
        </authorList>
    </citation>
    <scope>NUCLEOTIDE SEQUENCE [LARGE SCALE GENOMIC DNA]</scope>
    <source>
        <strain evidence="5">cv. G240</strain>
    </source>
</reference>
<feature type="signal peptide" evidence="2">
    <location>
        <begin position="1"/>
        <end position="37"/>
    </location>
</feature>
<keyword evidence="2" id="KW-0732">Signal</keyword>
<protein>
    <recommendedName>
        <fullName evidence="3">SUPPRESSOR-OF-WHITE-APRICOT-like C-terminal domain-containing protein</fullName>
    </recommendedName>
</protein>
<evidence type="ECO:0000313" key="4">
    <source>
        <dbReference type="EMBL" id="KAF5932800.1"/>
    </source>
</evidence>
<proteinExistence type="predicted"/>
<dbReference type="InterPro" id="IPR056922">
    <property type="entry name" value="SWAP1_C"/>
</dbReference>
<comment type="caution">
    <text evidence="4">The sequence shown here is derived from an EMBL/GenBank/DDBJ whole genome shotgun (WGS) entry which is preliminary data.</text>
</comment>
<feature type="region of interest" description="Disordered" evidence="1">
    <location>
        <begin position="35"/>
        <end position="107"/>
    </location>
</feature>
<dbReference type="PANTHER" id="PTHR12323">
    <property type="entry name" value="SR-RELATED CTD ASSOCIATED FACTOR 6"/>
    <property type="match status" value="1"/>
</dbReference>
<dbReference type="Proteomes" id="UP000593564">
    <property type="component" value="Unassembled WGS sequence"/>
</dbReference>
<reference evidence="4 5" key="2">
    <citation type="submission" date="2020-07" db="EMBL/GenBank/DDBJ databases">
        <title>Genome assembly of wild tea tree DASZ reveals pedigree and selection history of tea varieties.</title>
        <authorList>
            <person name="Zhang W."/>
        </authorList>
    </citation>
    <scope>NUCLEOTIDE SEQUENCE [LARGE SCALE GENOMIC DNA]</scope>
    <source>
        <strain evidence="5">cv. G240</strain>
        <tissue evidence="4">Leaf</tissue>
    </source>
</reference>
<feature type="chain" id="PRO_5029717478" description="SUPPRESSOR-OF-WHITE-APRICOT-like C-terminal domain-containing protein" evidence="2">
    <location>
        <begin position="38"/>
        <end position="136"/>
    </location>
</feature>
<dbReference type="PANTHER" id="PTHR12323:SF0">
    <property type="entry name" value="CALCIUM HOMEOSTASIS ENDOPLASMIC RETICULUM PROTEIN"/>
    <property type="match status" value="1"/>
</dbReference>
<organism evidence="4 5">
    <name type="scientific">Camellia sinensis</name>
    <name type="common">Tea plant</name>
    <name type="synonym">Thea sinensis</name>
    <dbReference type="NCBI Taxonomy" id="4442"/>
    <lineage>
        <taxon>Eukaryota</taxon>
        <taxon>Viridiplantae</taxon>
        <taxon>Streptophyta</taxon>
        <taxon>Embryophyta</taxon>
        <taxon>Tracheophyta</taxon>
        <taxon>Spermatophyta</taxon>
        <taxon>Magnoliopsida</taxon>
        <taxon>eudicotyledons</taxon>
        <taxon>Gunneridae</taxon>
        <taxon>Pentapetalae</taxon>
        <taxon>asterids</taxon>
        <taxon>Ericales</taxon>
        <taxon>Theaceae</taxon>
        <taxon>Camellia</taxon>
    </lineage>
</organism>
<sequence>MGMYVNAKSIKPSSMHKLNGCCLLLILLPLKAPYVGPKNGSDSKDDNDEYERDSPVRNGGACIPPPPNLQVDSETGTYADGSVEGKPGSSSSGRLGLGATPNPNEASQYYDVYSSYRKQRSSNYHTSMSARAATAR</sequence>
<dbReference type="Pfam" id="PF25123">
    <property type="entry name" value="SWAP1_C"/>
    <property type="match status" value="1"/>
</dbReference>
<evidence type="ECO:0000256" key="1">
    <source>
        <dbReference type="SAM" id="MobiDB-lite"/>
    </source>
</evidence>
<feature type="domain" description="SUPPRESSOR-OF-WHITE-APRICOT-like C-terminal" evidence="3">
    <location>
        <begin position="33"/>
        <end position="134"/>
    </location>
</feature>
<dbReference type="EMBL" id="JACBKZ010000014">
    <property type="protein sequence ID" value="KAF5932800.1"/>
    <property type="molecule type" value="Genomic_DNA"/>
</dbReference>
<gene>
    <name evidence="4" type="ORF">HYC85_028971</name>
</gene>
<evidence type="ECO:0000256" key="2">
    <source>
        <dbReference type="SAM" id="SignalP"/>
    </source>
</evidence>
<accession>A0A7J7FWL6</accession>